<name>A0A0F6U3A1_MICAE</name>
<reference evidence="1 2" key="1">
    <citation type="journal article" date="2015" name="Genome Announc.">
        <title>Complete Genome Sequence of Microcystis aeruginosa NIES-2549, a Bloom-Forming Cyanobacterium from Lake Kasumigaura, Japan.</title>
        <authorList>
            <person name="Yamaguchi H."/>
            <person name="Suzuki S."/>
            <person name="Tanabe Y."/>
            <person name="Osana Y."/>
            <person name="Shimura Y."/>
            <person name="Ishida K."/>
            <person name="Kawachi M."/>
        </authorList>
    </citation>
    <scope>NUCLEOTIDE SEQUENCE [LARGE SCALE GENOMIC DNA]</scope>
    <source>
        <strain evidence="1 2">NIES-2549</strain>
    </source>
</reference>
<sequence>MVDLSPSLPLNLPVHSKPSYPCQDFLQKLTLSTALKLAIAPN</sequence>
<accession>A0A0F6U3A1</accession>
<dbReference type="EMBL" id="CP011304">
    <property type="protein sequence ID" value="AKE63792.1"/>
    <property type="molecule type" value="Genomic_DNA"/>
</dbReference>
<evidence type="ECO:0000313" key="2">
    <source>
        <dbReference type="Proteomes" id="UP000034103"/>
    </source>
</evidence>
<gene>
    <name evidence="1" type="ORF">MYAER_1436</name>
</gene>
<organism evidence="1 2">
    <name type="scientific">Microcystis aeruginosa NIES-2549</name>
    <dbReference type="NCBI Taxonomy" id="1641812"/>
    <lineage>
        <taxon>Bacteria</taxon>
        <taxon>Bacillati</taxon>
        <taxon>Cyanobacteriota</taxon>
        <taxon>Cyanophyceae</taxon>
        <taxon>Oscillatoriophycideae</taxon>
        <taxon>Chroococcales</taxon>
        <taxon>Microcystaceae</taxon>
        <taxon>Microcystis</taxon>
    </lineage>
</organism>
<dbReference type="Proteomes" id="UP000034103">
    <property type="component" value="Chromosome"/>
</dbReference>
<dbReference type="HOGENOM" id="CLU_3254030_0_0_3"/>
<dbReference type="AlphaFoldDB" id="A0A0F6U3A1"/>
<proteinExistence type="predicted"/>
<protein>
    <submittedName>
        <fullName evidence="1">Uncharacterized protein</fullName>
    </submittedName>
</protein>
<evidence type="ECO:0000313" key="1">
    <source>
        <dbReference type="EMBL" id="AKE63792.1"/>
    </source>
</evidence>